<dbReference type="eggNOG" id="COG1196">
    <property type="taxonomic scope" value="Bacteria"/>
</dbReference>
<dbReference type="PANTHER" id="PTHR32114:SF2">
    <property type="entry name" value="ABC TRANSPORTER ABCH.3"/>
    <property type="match status" value="1"/>
</dbReference>
<evidence type="ECO:0000313" key="3">
    <source>
        <dbReference type="EMBL" id="ABA72483.1"/>
    </source>
</evidence>
<sequence length="660" mass="75045">MAKLSINQISIENLGPFRERQNFDLSVMPGRPVILLKALNGSGKTTLLTALQIGLYGYKAINIARRTEYEQLIAGLQRTDATGPARIEMHLSVEVGHYIQELTLRREWHPKEKGFGEQFRVFAGHMEDLALAEDWDEFINGILPVELVHLFFFDGEKIEALANPERLPALLRRATEVFLGLGGIDALAGDLKAVERRANKKVLPTDCAGNHSQTSEYELELKQLEQRIEMLSQRQAHARTNLDEAQRKLESFSIEAQRSGLDAYQQAAQLRVRLALCEQEYGRARALLVTALEDPILPLTWLGPLWESYKAYWQKDHQSKHNDLIVEEFAKRDQRILERLALDAPHVISIAAELFAADLKGLRVDKSHIPILLSGGDPTEIEAQFQQAKRRLRDAKEIVATAQRTMEKAQDAVHQIPAHEQLSTVFEAMQQHTRGVSAAELQLHELSRELEEARNKQAHFELRYQAASARARAELKENAFHLKALEAADRAKVVLGLFRERLLASKAQWLSEMITTEFKQLLRKRNLISRVLVEAETYAVSIEDVNGYTLPMERLSAGERQILAIAVLSALIRERKGRFPVIVDTPLARLDRSHREALVHNFFAKISHQVMVLSTDEEVEGTVHMALEQHMSREYSLMFDDESRRSVVSINTQQFQLDTL</sequence>
<dbReference type="HOGENOM" id="CLU_024631_0_0_6"/>
<name>Q3KIC3_PSEPF</name>
<dbReference type="InterPro" id="IPR038729">
    <property type="entry name" value="Rad50/SbcC_AAA"/>
</dbReference>
<organism evidence="3 4">
    <name type="scientific">Pseudomonas fluorescens (strain Pf0-1)</name>
    <dbReference type="NCBI Taxonomy" id="205922"/>
    <lineage>
        <taxon>Bacteria</taxon>
        <taxon>Pseudomonadati</taxon>
        <taxon>Pseudomonadota</taxon>
        <taxon>Gammaproteobacteria</taxon>
        <taxon>Pseudomonadales</taxon>
        <taxon>Pseudomonadaceae</taxon>
        <taxon>Pseudomonas</taxon>
    </lineage>
</organism>
<accession>Q3KIC3</accession>
<dbReference type="InterPro" id="IPR017599">
    <property type="entry name" value="DNA_S_DndD"/>
</dbReference>
<dbReference type="GO" id="GO:0016887">
    <property type="term" value="F:ATP hydrolysis activity"/>
    <property type="evidence" value="ECO:0007669"/>
    <property type="project" value="InterPro"/>
</dbReference>
<protein>
    <submittedName>
        <fullName evidence="3">Putative ATPase</fullName>
    </submittedName>
</protein>
<dbReference type="RefSeq" id="WP_011332375.1">
    <property type="nucleotide sequence ID" value="NC_007492.2"/>
</dbReference>
<evidence type="ECO:0000259" key="2">
    <source>
        <dbReference type="Pfam" id="PF13476"/>
    </source>
</evidence>
<dbReference type="GO" id="GO:0006302">
    <property type="term" value="P:double-strand break repair"/>
    <property type="evidence" value="ECO:0007669"/>
    <property type="project" value="InterPro"/>
</dbReference>
<feature type="coiled-coil region" evidence="1">
    <location>
        <begin position="385"/>
        <end position="470"/>
    </location>
</feature>
<dbReference type="REBASE" id="187083">
    <property type="entry name" value="M.PflCDndDP"/>
</dbReference>
<feature type="domain" description="Rad50/SbcC-type AAA" evidence="2">
    <location>
        <begin position="8"/>
        <end position="234"/>
    </location>
</feature>
<feature type="coiled-coil region" evidence="1">
    <location>
        <begin position="214"/>
        <end position="255"/>
    </location>
</feature>
<dbReference type="Proteomes" id="UP000002704">
    <property type="component" value="Chromosome"/>
</dbReference>
<gene>
    <name evidence="3" type="ordered locus">Pfl01_0740</name>
</gene>
<keyword evidence="1" id="KW-0175">Coiled coil</keyword>
<dbReference type="KEGG" id="pfo:Pfl01_0740"/>
<dbReference type="Pfam" id="PF13476">
    <property type="entry name" value="AAA_23"/>
    <property type="match status" value="1"/>
</dbReference>
<dbReference type="NCBIfam" id="TIGR03185">
    <property type="entry name" value="DNA_S_dndD"/>
    <property type="match status" value="1"/>
</dbReference>
<evidence type="ECO:0000313" key="4">
    <source>
        <dbReference type="Proteomes" id="UP000002704"/>
    </source>
</evidence>
<dbReference type="InterPro" id="IPR027417">
    <property type="entry name" value="P-loop_NTPase"/>
</dbReference>
<dbReference type="Gene3D" id="3.40.50.300">
    <property type="entry name" value="P-loop containing nucleotide triphosphate hydrolases"/>
    <property type="match status" value="2"/>
</dbReference>
<evidence type="ECO:0000256" key="1">
    <source>
        <dbReference type="SAM" id="Coils"/>
    </source>
</evidence>
<dbReference type="EMBL" id="CP000094">
    <property type="protein sequence ID" value="ABA72483.1"/>
    <property type="molecule type" value="Genomic_DNA"/>
</dbReference>
<reference evidence="3 4" key="1">
    <citation type="journal article" date="2009" name="Genome Biol.">
        <title>Genomic and genetic analyses of diversity and plant interactions of Pseudomonas fluorescens.</title>
        <authorList>
            <person name="Silby M.W."/>
            <person name="Cerdeno-Tarraga A.M."/>
            <person name="Vernikos G.S."/>
            <person name="Giddens S.R."/>
            <person name="Jackson R.W."/>
            <person name="Preston G.M."/>
            <person name="Zhang X.X."/>
            <person name="Moon C.D."/>
            <person name="Gehrig S.M."/>
            <person name="Godfrey S.A."/>
            <person name="Knight C.G."/>
            <person name="Malone J.G."/>
            <person name="Robinson Z."/>
            <person name="Spiers A.J."/>
            <person name="Harris S."/>
            <person name="Challis G.L."/>
            <person name="Yaxley A.M."/>
            <person name="Harris D."/>
            <person name="Seeger K."/>
            <person name="Murphy L."/>
            <person name="Rutter S."/>
            <person name="Squares R."/>
            <person name="Quail M.A."/>
            <person name="Saunders E."/>
            <person name="Mavromatis K."/>
            <person name="Brettin T.S."/>
            <person name="Bentley S.D."/>
            <person name="Hothersall J."/>
            <person name="Stephens E."/>
            <person name="Thomas C.M."/>
            <person name="Parkhill J."/>
            <person name="Levy S.B."/>
            <person name="Rainey P.B."/>
            <person name="Thomson N.R."/>
        </authorList>
    </citation>
    <scope>NUCLEOTIDE SEQUENCE [LARGE SCALE GENOMIC DNA]</scope>
    <source>
        <strain evidence="3 4">Pf0-1</strain>
    </source>
</reference>
<dbReference type="AlphaFoldDB" id="Q3KIC3"/>
<dbReference type="SUPFAM" id="SSF52540">
    <property type="entry name" value="P-loop containing nucleoside triphosphate hydrolases"/>
    <property type="match status" value="1"/>
</dbReference>
<proteinExistence type="predicted"/>
<dbReference type="PANTHER" id="PTHR32114">
    <property type="entry name" value="ABC TRANSPORTER ABCH.3"/>
    <property type="match status" value="1"/>
</dbReference>